<evidence type="ECO:0000313" key="2">
    <source>
        <dbReference type="Proteomes" id="UP001472677"/>
    </source>
</evidence>
<protein>
    <recommendedName>
        <fullName evidence="3">RNase H type-1 domain-containing protein</fullName>
    </recommendedName>
</protein>
<dbReference type="InterPro" id="IPR012337">
    <property type="entry name" value="RNaseH-like_sf"/>
</dbReference>
<proteinExistence type="predicted"/>
<reference evidence="1 2" key="1">
    <citation type="journal article" date="2024" name="G3 (Bethesda)">
        <title>Genome assembly of Hibiscus sabdariffa L. provides insights into metabolisms of medicinal natural products.</title>
        <authorList>
            <person name="Kim T."/>
        </authorList>
    </citation>
    <scope>NUCLEOTIDE SEQUENCE [LARGE SCALE GENOMIC DNA]</scope>
    <source>
        <strain evidence="1">TK-2024</strain>
        <tissue evidence="1">Old leaves</tissue>
    </source>
</reference>
<dbReference type="EMBL" id="JBBPBM010000086">
    <property type="protein sequence ID" value="KAK8510415.1"/>
    <property type="molecule type" value="Genomic_DNA"/>
</dbReference>
<dbReference type="Proteomes" id="UP001472677">
    <property type="component" value="Unassembled WGS sequence"/>
</dbReference>
<dbReference type="Gene3D" id="3.30.420.10">
    <property type="entry name" value="Ribonuclease H-like superfamily/Ribonuclease H"/>
    <property type="match status" value="1"/>
</dbReference>
<organism evidence="1 2">
    <name type="scientific">Hibiscus sabdariffa</name>
    <name type="common">roselle</name>
    <dbReference type="NCBI Taxonomy" id="183260"/>
    <lineage>
        <taxon>Eukaryota</taxon>
        <taxon>Viridiplantae</taxon>
        <taxon>Streptophyta</taxon>
        <taxon>Embryophyta</taxon>
        <taxon>Tracheophyta</taxon>
        <taxon>Spermatophyta</taxon>
        <taxon>Magnoliopsida</taxon>
        <taxon>eudicotyledons</taxon>
        <taxon>Gunneridae</taxon>
        <taxon>Pentapetalae</taxon>
        <taxon>rosids</taxon>
        <taxon>malvids</taxon>
        <taxon>Malvales</taxon>
        <taxon>Malvaceae</taxon>
        <taxon>Malvoideae</taxon>
        <taxon>Hibiscus</taxon>
    </lineage>
</organism>
<accession>A0ABR2BUV7</accession>
<comment type="caution">
    <text evidence="1">The sequence shown here is derived from an EMBL/GenBank/DDBJ whole genome shotgun (WGS) entry which is preliminary data.</text>
</comment>
<sequence length="139" mass="15403">MIFYTKLRALFWCKADPACTGIVESVWWLDPASSLVVEQKNYFDYAHALAGQVQFLVDGSSSVSKAGFGGYLRDEAGNIRIMFSGLTQNCGAKFAQLMAIVTALEDYIDAGWPNNIGLSVLSDLQVTIRWISNISLRPW</sequence>
<evidence type="ECO:0000313" key="1">
    <source>
        <dbReference type="EMBL" id="KAK8510415.1"/>
    </source>
</evidence>
<name>A0ABR2BUV7_9ROSI</name>
<dbReference type="SUPFAM" id="SSF53098">
    <property type="entry name" value="Ribonuclease H-like"/>
    <property type="match status" value="1"/>
</dbReference>
<gene>
    <name evidence="1" type="ORF">V6N12_011780</name>
</gene>
<evidence type="ECO:0008006" key="3">
    <source>
        <dbReference type="Google" id="ProtNLM"/>
    </source>
</evidence>
<dbReference type="InterPro" id="IPR036397">
    <property type="entry name" value="RNaseH_sf"/>
</dbReference>
<keyword evidence="2" id="KW-1185">Reference proteome</keyword>